<evidence type="ECO:0000313" key="10">
    <source>
        <dbReference type="EMBL" id="KAL5105965.1"/>
    </source>
</evidence>
<feature type="compositionally biased region" description="Basic and acidic residues" evidence="8">
    <location>
        <begin position="68"/>
        <end position="85"/>
    </location>
</feature>
<feature type="region of interest" description="Disordered" evidence="8">
    <location>
        <begin position="1341"/>
        <end position="1630"/>
    </location>
</feature>
<dbReference type="Proteomes" id="UP001651158">
    <property type="component" value="Unassembled WGS sequence"/>
</dbReference>
<feature type="compositionally biased region" description="Basic and acidic residues" evidence="8">
    <location>
        <begin position="1111"/>
        <end position="1120"/>
    </location>
</feature>
<feature type="compositionally biased region" description="Basic and acidic residues" evidence="8">
    <location>
        <begin position="1301"/>
        <end position="1326"/>
    </location>
</feature>
<feature type="compositionally biased region" description="Basic residues" evidence="8">
    <location>
        <begin position="1679"/>
        <end position="1691"/>
    </location>
</feature>
<dbReference type="PANTHER" id="PTHR10715">
    <property type="entry name" value="60S RIBOSOMAL PROTEIN L6"/>
    <property type="match status" value="1"/>
</dbReference>
<feature type="compositionally biased region" description="Basic and acidic residues" evidence="8">
    <location>
        <begin position="1471"/>
        <end position="1494"/>
    </location>
</feature>
<feature type="compositionally biased region" description="Basic and acidic residues" evidence="8">
    <location>
        <begin position="1213"/>
        <end position="1226"/>
    </location>
</feature>
<evidence type="ECO:0000256" key="6">
    <source>
        <dbReference type="ARBA" id="ARBA00035351"/>
    </source>
</evidence>
<organism evidence="10 11">
    <name type="scientific">Taenia crassiceps</name>
    <dbReference type="NCBI Taxonomy" id="6207"/>
    <lineage>
        <taxon>Eukaryota</taxon>
        <taxon>Metazoa</taxon>
        <taxon>Spiralia</taxon>
        <taxon>Lophotrochozoa</taxon>
        <taxon>Platyhelminthes</taxon>
        <taxon>Cestoda</taxon>
        <taxon>Eucestoda</taxon>
        <taxon>Cyclophyllidea</taxon>
        <taxon>Taeniidae</taxon>
        <taxon>Taenia</taxon>
    </lineage>
</organism>
<evidence type="ECO:0000313" key="11">
    <source>
        <dbReference type="Proteomes" id="UP001651158"/>
    </source>
</evidence>
<feature type="compositionally biased region" description="Basic and acidic residues" evidence="8">
    <location>
        <begin position="113"/>
        <end position="124"/>
    </location>
</feature>
<gene>
    <name evidence="10" type="ORF">TcWFU_009922</name>
</gene>
<feature type="region of interest" description="Disordered" evidence="8">
    <location>
        <begin position="484"/>
        <end position="580"/>
    </location>
</feature>
<dbReference type="InterPro" id="IPR018247">
    <property type="entry name" value="EF_Hand_1_Ca_BS"/>
</dbReference>
<keyword evidence="11" id="KW-1185">Reference proteome</keyword>
<dbReference type="PANTHER" id="PTHR10715:SF0">
    <property type="entry name" value="LARGE RIBOSOMAL SUBUNIT PROTEIN EL6"/>
    <property type="match status" value="1"/>
</dbReference>
<dbReference type="Gene3D" id="1.10.238.10">
    <property type="entry name" value="EF-hand"/>
    <property type="match status" value="1"/>
</dbReference>
<feature type="compositionally biased region" description="Basic and acidic residues" evidence="8">
    <location>
        <begin position="1258"/>
        <end position="1271"/>
    </location>
</feature>
<dbReference type="EMBL" id="JAKROA010000007">
    <property type="protein sequence ID" value="KAL5105965.1"/>
    <property type="molecule type" value="Genomic_DNA"/>
</dbReference>
<feature type="region of interest" description="Disordered" evidence="8">
    <location>
        <begin position="1662"/>
        <end position="1691"/>
    </location>
</feature>
<feature type="compositionally biased region" description="Low complexity" evidence="8">
    <location>
        <begin position="546"/>
        <end position="555"/>
    </location>
</feature>
<feature type="compositionally biased region" description="Low complexity" evidence="8">
    <location>
        <begin position="247"/>
        <end position="262"/>
    </location>
</feature>
<dbReference type="GO" id="GO:0005840">
    <property type="term" value="C:ribosome"/>
    <property type="evidence" value="ECO:0007669"/>
    <property type="project" value="UniProtKB-KW"/>
</dbReference>
<dbReference type="Gene3D" id="2.30.30.30">
    <property type="match status" value="1"/>
</dbReference>
<evidence type="ECO:0000256" key="2">
    <source>
        <dbReference type="ARBA" id="ARBA00022837"/>
    </source>
</evidence>
<feature type="compositionally biased region" description="Basic and acidic residues" evidence="8">
    <location>
        <begin position="1541"/>
        <end position="1569"/>
    </location>
</feature>
<evidence type="ECO:0000256" key="3">
    <source>
        <dbReference type="ARBA" id="ARBA00022980"/>
    </source>
</evidence>
<feature type="compositionally biased region" description="Polar residues" evidence="8">
    <location>
        <begin position="930"/>
        <end position="944"/>
    </location>
</feature>
<protein>
    <recommendedName>
        <fullName evidence="5">Large ribosomal subunit protein eL6</fullName>
    </recommendedName>
    <alternativeName>
        <fullName evidence="6">60S ribosomal protein L6</fullName>
    </alternativeName>
</protein>
<evidence type="ECO:0000259" key="9">
    <source>
        <dbReference type="PROSITE" id="PS50222"/>
    </source>
</evidence>
<feature type="region of interest" description="Disordered" evidence="8">
    <location>
        <begin position="639"/>
        <end position="666"/>
    </location>
</feature>
<name>A0ABR4Q8N2_9CEST</name>
<feature type="compositionally biased region" description="Polar residues" evidence="8">
    <location>
        <begin position="1510"/>
        <end position="1525"/>
    </location>
</feature>
<evidence type="ECO:0000256" key="1">
    <source>
        <dbReference type="ARBA" id="ARBA00010592"/>
    </source>
</evidence>
<feature type="compositionally biased region" description="Basic and acidic residues" evidence="8">
    <location>
        <begin position="306"/>
        <end position="325"/>
    </location>
</feature>
<feature type="domain" description="EF-hand" evidence="9">
    <location>
        <begin position="1"/>
        <end position="34"/>
    </location>
</feature>
<evidence type="ECO:0000256" key="4">
    <source>
        <dbReference type="ARBA" id="ARBA00023274"/>
    </source>
</evidence>
<feature type="compositionally biased region" description="Polar residues" evidence="8">
    <location>
        <begin position="863"/>
        <end position="875"/>
    </location>
</feature>
<comment type="subunit">
    <text evidence="7">Component of the large ribosomal subunit. May bind IPO9 with low affinity.</text>
</comment>
<feature type="compositionally biased region" description="Basic and acidic residues" evidence="8">
    <location>
        <begin position="134"/>
        <end position="155"/>
    </location>
</feature>
<feature type="compositionally biased region" description="Basic residues" evidence="8">
    <location>
        <begin position="527"/>
        <end position="545"/>
    </location>
</feature>
<feature type="compositionally biased region" description="Polar residues" evidence="8">
    <location>
        <begin position="180"/>
        <end position="194"/>
    </location>
</feature>
<sequence>MAAFLEFFHAIDKDNTGVITIDDLRNYMHKKRYKAEFVTTWTKLFDPDKTGLITFETYCEVLGLKPDRPKAKETSTEADSRKQEPSDPEMIKPSTSESVQEVPIQQELASDVEFEKPSLEDPAERQGITEAVGQEDKEHKDLESTESSKRGEKGSTDSQPGENLWEPSRPQSRKRKHSKSPSQKDSIQVETTAPSVEAKPATPVQESGNSGVDIVDRQEITVDDNDMNGGEHLVESGIPSNEDPALLEELSTSSTKSVESKTNQPDMTKKDEVEVESIPTAPSADTDEAFSMKHPKKKELNKRGKKTSEASKRKKKSSESSKVSETEIVPSVENVEESMIPSLERVQLKEEPKSEGQTLEPLGTDGRQPVSQASLSFGDKGREDVEVEVNFSKTSALESAKPSVGKKGGEKKKREQEVSVSGESKQTHQAIDESEIKTSMEHPMEVSATLKTDVQEDHGRELTEPLAMSEEQLMDIEMEISASTTEVVESAMPSFESADLMRGSEKPSEFFVSSQEPSGVTDIPVSPKHKHKSPIPKSRRKKRSSKSGYSESSNSGRREEDTSPKTSAEDADVKISKSRAKSIATTLPDEFEGLHIVKRHPMQIVASPRDVPALAVPTFEKPESPSLEKTLELHQEGMDVEQTEGSVEPQPFNIEAEKAGPTLDSMRPEIAHGDRPKCVDEHTHIVGEHSEPIIPEPANVQESAVPLVERAEPCSPAKELRSEQKQMDAEVIDVQCSPSPLIKHFEEQRPPVVETEQTALASDGMEPEIASANRPEPVSESMHIVKKHPMHIIPSPTTIPGLVKPFVGKEESRSPEKLMQPTKHTGEQEQDVAKLGTASADLSESAVGSSHIVKENPMHIIPTPTNAPESEVPSTQEEKLEGAMETTLVAEEPSQASKAKQRSQKSGKKSPNSVDKKRGKKSPKVLPANQEATFTVIDPQSSPVSPVERLGDESLTLSKEYERAPSEDKKSEEKQAVAVEMDISPSPAETVGSANLSTELHESSRKKSPNAFDKKGNRKSPELSKRKPREKKPSENDPKETLSPTTDPVESPTLSVEHLEASGKKSSSFIDKKESKKSPAASGKSKKMQTNVEPKQHEGGDLPTKKRREKKPAESARAEEEQSTGVEMTVPSSMVDVVEPQNLPVEHYEPAGETSPSPFNDNQAEVSLGHEEVPTTADVNVIQAPDDAPKFPVVSSEKLECKDKSSKKRREKKSPESAKPEERDPAVFDSTTVPISAAALEYSSKNLEHQESTGSGKKSPDPSKERGKKSSESSPGQRKSPLTGDMDVQESFIPLVACSNDRIEDSAKKNKEETLESGKVHVEQPTDVKFVSPLSDLDIAESQIPSEEHQQNVRLKKNSPNSSDGKRGKKPSGSSFVNQEPNSEATEVQESPIISSEPSRGKDPSSKRKRDKESMVSTKAGKEQSPNAAAETTSSIRESPVPSAAHSERPKSGKKSLTKKATESTQKWKNPKAELSETSTKEKVSKPQRPDASKTPKKQAAKAAEDVTTLEASEGQTPLTTSDLPEQSEVPKLGKRRRGKETKAAEDATLKESEKTTTSKDSDTTDVKKSTNKKRKTTEAPGDSVKRPNKKDERAKGDKDKPKKPERRKRLKEASEGDEKSSVKKSKRPRVGHLECGRFPRSFATQVGHRVKQHRRDGAPVSTYALGKAPKGTQTKMSIGRRRRNKPNKAVKRWKLRSSLRRIGTIVILLAGRHRGKRAVVIGRHRFSGLLLITGPFKCNGIPVRRVHPDYVIATKTRIQMDKLRLPSRMQTKEYFARQKPQPRSKNAADNLFVDTAAEKRTYELKEERKEDQKLIDKRVIEAIRRSKQAKLLFAYLRAQFALSRHDMPHKMVF</sequence>
<feature type="compositionally biased region" description="Polar residues" evidence="8">
    <location>
        <begin position="1424"/>
        <end position="1437"/>
    </location>
</feature>
<feature type="compositionally biased region" description="Polar residues" evidence="8">
    <location>
        <begin position="418"/>
        <end position="429"/>
    </location>
</feature>
<dbReference type="PROSITE" id="PS50222">
    <property type="entry name" value="EF_HAND_2"/>
    <property type="match status" value="1"/>
</dbReference>
<feature type="compositionally biased region" description="Polar residues" evidence="8">
    <location>
        <begin position="1123"/>
        <end position="1132"/>
    </location>
</feature>
<accession>A0ABR4Q8N2</accession>
<evidence type="ECO:0000256" key="7">
    <source>
        <dbReference type="ARBA" id="ARBA00046388"/>
    </source>
</evidence>
<feature type="region of interest" description="Disordered" evidence="8">
    <location>
        <begin position="809"/>
        <end position="1327"/>
    </location>
</feature>
<feature type="compositionally biased region" description="Basic and acidic residues" evidence="8">
    <location>
        <begin position="959"/>
        <end position="975"/>
    </location>
</feature>
<evidence type="ECO:0000256" key="8">
    <source>
        <dbReference type="SAM" id="MobiDB-lite"/>
    </source>
</evidence>
<feature type="compositionally biased region" description="Basic and acidic residues" evidence="8">
    <location>
        <begin position="1012"/>
        <end position="1040"/>
    </location>
</feature>
<dbReference type="PROSITE" id="PS00018">
    <property type="entry name" value="EF_HAND_1"/>
    <property type="match status" value="1"/>
</dbReference>
<dbReference type="SUPFAM" id="SSF50104">
    <property type="entry name" value="Translation proteins SH3-like domain"/>
    <property type="match status" value="1"/>
</dbReference>
<feature type="compositionally biased region" description="Basic and acidic residues" evidence="8">
    <location>
        <begin position="556"/>
        <end position="575"/>
    </location>
</feature>
<dbReference type="InterPro" id="IPR002048">
    <property type="entry name" value="EF_hand_dom"/>
</dbReference>
<comment type="caution">
    <text evidence="10">The sequence shown here is derived from an EMBL/GenBank/DDBJ whole genome shotgun (WGS) entry which is preliminary data.</text>
</comment>
<feature type="compositionally biased region" description="Polar residues" evidence="8">
    <location>
        <begin position="1372"/>
        <end position="1398"/>
    </location>
</feature>
<feature type="compositionally biased region" description="Polar residues" evidence="8">
    <location>
        <begin position="1042"/>
        <end position="1054"/>
    </location>
</feature>
<dbReference type="SUPFAM" id="SSF47473">
    <property type="entry name" value="EF-hand"/>
    <property type="match status" value="1"/>
</dbReference>
<comment type="similarity">
    <text evidence="1">Belongs to the eukaryotic ribosomal protein eL6 family.</text>
</comment>
<dbReference type="Pfam" id="PF01159">
    <property type="entry name" value="Ribosomal_L6e"/>
    <property type="match status" value="1"/>
</dbReference>
<keyword evidence="4" id="KW-0687">Ribonucleoprotein</keyword>
<dbReference type="InterPro" id="IPR014722">
    <property type="entry name" value="Rib_uL2_dom2"/>
</dbReference>
<feature type="region of interest" description="Disordered" evidence="8">
    <location>
        <begin position="68"/>
        <end position="470"/>
    </location>
</feature>
<feature type="compositionally biased region" description="Basic and acidic residues" evidence="8">
    <location>
        <begin position="1094"/>
        <end position="1104"/>
    </location>
</feature>
<dbReference type="InterPro" id="IPR000915">
    <property type="entry name" value="60S_ribosomal_eL6"/>
</dbReference>
<keyword evidence="2" id="KW-0106">Calcium</keyword>
<reference evidence="10 11" key="1">
    <citation type="journal article" date="2022" name="Front. Cell. Infect. Microbiol.">
        <title>The Genomes of Two Strains of Taenia crassiceps the Animal Model for the Study of Human Cysticercosis.</title>
        <authorList>
            <person name="Bobes R.J."/>
            <person name="Estrada K."/>
            <person name="Rios-Valencia D.G."/>
            <person name="Calderon-Gallegos A."/>
            <person name="de la Torre P."/>
            <person name="Carrero J.C."/>
            <person name="Sanchez-Flores A."/>
            <person name="Laclette J.P."/>
        </authorList>
    </citation>
    <scope>NUCLEOTIDE SEQUENCE [LARGE SCALE GENOMIC DNA]</scope>
    <source>
        <strain evidence="10">WFUcys</strain>
    </source>
</reference>
<feature type="compositionally biased region" description="Basic residues" evidence="8">
    <location>
        <begin position="293"/>
        <end position="305"/>
    </location>
</feature>
<dbReference type="InterPro" id="IPR041997">
    <property type="entry name" value="Ribosomal_eL6_KOW"/>
</dbReference>
<feature type="compositionally biased region" description="Basic and acidic residues" evidence="8">
    <location>
        <begin position="453"/>
        <end position="463"/>
    </location>
</feature>
<feature type="compositionally biased region" description="Basic and acidic residues" evidence="8">
    <location>
        <begin position="430"/>
        <end position="444"/>
    </location>
</feature>
<feature type="compositionally biased region" description="Polar residues" evidence="8">
    <location>
        <begin position="1154"/>
        <end position="1165"/>
    </location>
</feature>
<feature type="compositionally biased region" description="Basic and acidic residues" evidence="8">
    <location>
        <begin position="1612"/>
        <end position="1622"/>
    </location>
</feature>
<dbReference type="InterPro" id="IPR011992">
    <property type="entry name" value="EF-hand-dom_pair"/>
</dbReference>
<feature type="compositionally biased region" description="Basic residues" evidence="8">
    <location>
        <begin position="899"/>
        <end position="908"/>
    </location>
</feature>
<feature type="compositionally biased region" description="Basic and acidic residues" evidence="8">
    <location>
        <begin position="1584"/>
        <end position="1603"/>
    </location>
</feature>
<proteinExistence type="inferred from homology"/>
<dbReference type="CDD" id="cd13156">
    <property type="entry name" value="KOW_RPL6"/>
    <property type="match status" value="1"/>
</dbReference>
<dbReference type="InterPro" id="IPR008991">
    <property type="entry name" value="Translation_prot_SH3-like_sf"/>
</dbReference>
<keyword evidence="3 10" id="KW-0689">Ribosomal protein</keyword>
<evidence type="ECO:0000256" key="5">
    <source>
        <dbReference type="ARBA" id="ARBA00035233"/>
    </source>
</evidence>
<feature type="compositionally biased region" description="Basic and acidic residues" evidence="8">
    <location>
        <begin position="1399"/>
        <end position="1414"/>
    </location>
</feature>